<dbReference type="RefSeq" id="WP_079421239.1">
    <property type="nucleotide sequence ID" value="NZ_MBTG01000072.1"/>
</dbReference>
<dbReference type="Pfam" id="PF01418">
    <property type="entry name" value="HTH_6"/>
    <property type="match status" value="1"/>
</dbReference>
<dbReference type="EMBL" id="MBTG01000072">
    <property type="protein sequence ID" value="OPH46916.1"/>
    <property type="molecule type" value="Genomic_DNA"/>
</dbReference>
<dbReference type="STRING" id="1469647.BC351_13405"/>
<evidence type="ECO:0000259" key="5">
    <source>
        <dbReference type="PROSITE" id="PS51464"/>
    </source>
</evidence>
<dbReference type="PROSITE" id="PS51071">
    <property type="entry name" value="HTH_RPIR"/>
    <property type="match status" value="1"/>
</dbReference>
<dbReference type="GO" id="GO:1901135">
    <property type="term" value="P:carbohydrate derivative metabolic process"/>
    <property type="evidence" value="ECO:0007669"/>
    <property type="project" value="InterPro"/>
</dbReference>
<dbReference type="InterPro" id="IPR035472">
    <property type="entry name" value="RpiR-like_SIS"/>
</dbReference>
<evidence type="ECO:0000313" key="7">
    <source>
        <dbReference type="Proteomes" id="UP000190626"/>
    </source>
</evidence>
<feature type="domain" description="SIS" evidence="5">
    <location>
        <begin position="119"/>
        <end position="257"/>
    </location>
</feature>
<proteinExistence type="predicted"/>
<organism evidence="6 7">
    <name type="scientific">Paenibacillus ferrarius</name>
    <dbReference type="NCBI Taxonomy" id="1469647"/>
    <lineage>
        <taxon>Bacteria</taxon>
        <taxon>Bacillati</taxon>
        <taxon>Bacillota</taxon>
        <taxon>Bacilli</taxon>
        <taxon>Bacillales</taxon>
        <taxon>Paenibacillaceae</taxon>
        <taxon>Paenibacillus</taxon>
    </lineage>
</organism>
<dbReference type="InterPro" id="IPR009057">
    <property type="entry name" value="Homeodomain-like_sf"/>
</dbReference>
<evidence type="ECO:0000256" key="1">
    <source>
        <dbReference type="ARBA" id="ARBA00023015"/>
    </source>
</evidence>
<keyword evidence="7" id="KW-1185">Reference proteome</keyword>
<dbReference type="Gene3D" id="1.10.10.10">
    <property type="entry name" value="Winged helix-like DNA-binding domain superfamily/Winged helix DNA-binding domain"/>
    <property type="match status" value="1"/>
</dbReference>
<dbReference type="Proteomes" id="UP000190626">
    <property type="component" value="Unassembled WGS sequence"/>
</dbReference>
<feature type="domain" description="HTH rpiR-type" evidence="4">
    <location>
        <begin position="1"/>
        <end position="75"/>
    </location>
</feature>
<evidence type="ECO:0000313" key="6">
    <source>
        <dbReference type="EMBL" id="OPH46916.1"/>
    </source>
</evidence>
<dbReference type="PANTHER" id="PTHR30514">
    <property type="entry name" value="GLUCOKINASE"/>
    <property type="match status" value="1"/>
</dbReference>
<dbReference type="OrthoDB" id="370421at2"/>
<dbReference type="PROSITE" id="PS51464">
    <property type="entry name" value="SIS"/>
    <property type="match status" value="1"/>
</dbReference>
<dbReference type="AlphaFoldDB" id="A0A1V4H6W2"/>
<keyword evidence="1" id="KW-0805">Transcription regulation</keyword>
<dbReference type="InterPro" id="IPR046348">
    <property type="entry name" value="SIS_dom_sf"/>
</dbReference>
<dbReference type="CDD" id="cd05013">
    <property type="entry name" value="SIS_RpiR"/>
    <property type="match status" value="1"/>
</dbReference>
<dbReference type="GO" id="GO:0003700">
    <property type="term" value="F:DNA-binding transcription factor activity"/>
    <property type="evidence" value="ECO:0007669"/>
    <property type="project" value="InterPro"/>
</dbReference>
<name>A0A1V4H6W2_9BACL</name>
<dbReference type="InterPro" id="IPR036388">
    <property type="entry name" value="WH-like_DNA-bd_sf"/>
</dbReference>
<dbReference type="SUPFAM" id="SSF53697">
    <property type="entry name" value="SIS domain"/>
    <property type="match status" value="1"/>
</dbReference>
<evidence type="ECO:0000256" key="3">
    <source>
        <dbReference type="ARBA" id="ARBA00023163"/>
    </source>
</evidence>
<dbReference type="Pfam" id="PF01380">
    <property type="entry name" value="SIS"/>
    <property type="match status" value="1"/>
</dbReference>
<dbReference type="Gene3D" id="3.40.50.10490">
    <property type="entry name" value="Glucose-6-phosphate isomerase like protein, domain 1"/>
    <property type="match status" value="1"/>
</dbReference>
<reference evidence="7" key="1">
    <citation type="submission" date="2016-07" db="EMBL/GenBank/DDBJ databases">
        <authorList>
            <person name="Florea S."/>
            <person name="Webb J.S."/>
            <person name="Jaromczyk J."/>
            <person name="Schardl C.L."/>
        </authorList>
    </citation>
    <scope>NUCLEOTIDE SEQUENCE [LARGE SCALE GENOMIC DNA]</scope>
    <source>
        <strain evidence="7">CY1</strain>
    </source>
</reference>
<evidence type="ECO:0000256" key="2">
    <source>
        <dbReference type="ARBA" id="ARBA00023125"/>
    </source>
</evidence>
<dbReference type="SUPFAM" id="SSF46689">
    <property type="entry name" value="Homeodomain-like"/>
    <property type="match status" value="1"/>
</dbReference>
<evidence type="ECO:0000259" key="4">
    <source>
        <dbReference type="PROSITE" id="PS51071"/>
    </source>
</evidence>
<dbReference type="InterPro" id="IPR000281">
    <property type="entry name" value="HTH_RpiR"/>
</dbReference>
<sequence>MTKKFNWDLETLTKNQQKIADYIEKNVSRLPYLTELDMAEELKISIASVSRFWKAVGYKNLKDFKLSLIRSNPISPANKMKHTIDEVETEDLPGSMLERGIQYLRETGSELSRVDFHKAVEAVYQARRVYIFAPGPSEGLGNLLQFRLSRFGFAVHMMAKSGHELYEALMHLSERDTVLIFGFVNMLPETDVLLQHAKEAGYKTILITDCLVSEMNANADIVLYALRGQVWEFHSMVAPTMLVESLVIGVGMRSKESALGKLEKLNKLRKRYAAHIPK</sequence>
<dbReference type="GO" id="GO:0003677">
    <property type="term" value="F:DNA binding"/>
    <property type="evidence" value="ECO:0007669"/>
    <property type="project" value="UniProtKB-KW"/>
</dbReference>
<keyword evidence="3" id="KW-0804">Transcription</keyword>
<accession>A0A1V4H6W2</accession>
<gene>
    <name evidence="6" type="ORF">BC351_13405</name>
</gene>
<dbReference type="GO" id="GO:0097367">
    <property type="term" value="F:carbohydrate derivative binding"/>
    <property type="evidence" value="ECO:0007669"/>
    <property type="project" value="InterPro"/>
</dbReference>
<dbReference type="InterPro" id="IPR047640">
    <property type="entry name" value="RpiR-like"/>
</dbReference>
<dbReference type="InterPro" id="IPR001347">
    <property type="entry name" value="SIS_dom"/>
</dbReference>
<keyword evidence="2" id="KW-0238">DNA-binding</keyword>
<protein>
    <submittedName>
        <fullName evidence="6">RpiR family transcriptional regulator</fullName>
    </submittedName>
</protein>
<comment type="caution">
    <text evidence="6">The sequence shown here is derived from an EMBL/GenBank/DDBJ whole genome shotgun (WGS) entry which is preliminary data.</text>
</comment>